<evidence type="ECO:0000313" key="3">
    <source>
        <dbReference type="Proteomes" id="UP000325933"/>
    </source>
</evidence>
<proteinExistence type="predicted"/>
<evidence type="ECO:0000313" key="1">
    <source>
        <dbReference type="EMBL" id="KAA9010937.1"/>
    </source>
</evidence>
<sequence>MTKPVEIKADPLPAADAAAIMKQDIKIRRSEDPECPLALAIEKALILLSVPLAPPQDVK</sequence>
<keyword evidence="4" id="KW-1185">Reference proteome</keyword>
<evidence type="ECO:0000313" key="2">
    <source>
        <dbReference type="EMBL" id="KAA9023024.1"/>
    </source>
</evidence>
<dbReference type="RefSeq" id="WP_150426958.1">
    <property type="nucleotide sequence ID" value="NZ_VYQA01000044.1"/>
</dbReference>
<reference evidence="3 4" key="1">
    <citation type="submission" date="2019-09" db="EMBL/GenBank/DDBJ databases">
        <authorList>
            <person name="Feng G."/>
        </authorList>
    </citation>
    <scope>NUCLEOTIDE SEQUENCE [LARGE SCALE GENOMIC DNA]</scope>
    <source>
        <strain evidence="2 3">KACC 19283</strain>
        <strain evidence="1 4">KACC 19284</strain>
    </source>
</reference>
<gene>
    <name evidence="2" type="ORF">F4U95_23980</name>
    <name evidence="1" type="ORF">F4U96_24055</name>
</gene>
<dbReference type="EMBL" id="VYQA01000044">
    <property type="protein sequence ID" value="KAA9023024.1"/>
    <property type="molecule type" value="Genomic_DNA"/>
</dbReference>
<dbReference type="Proteomes" id="UP000325933">
    <property type="component" value="Unassembled WGS sequence"/>
</dbReference>
<dbReference type="Proteomes" id="UP000326364">
    <property type="component" value="Unassembled WGS sequence"/>
</dbReference>
<name>A0A5J5HPD1_9SPHN</name>
<dbReference type="AlphaFoldDB" id="A0A5J5HPD1"/>
<dbReference type="EMBL" id="VYQB01000045">
    <property type="protein sequence ID" value="KAA9010937.1"/>
    <property type="molecule type" value="Genomic_DNA"/>
</dbReference>
<evidence type="ECO:0000313" key="4">
    <source>
        <dbReference type="Proteomes" id="UP000326364"/>
    </source>
</evidence>
<comment type="caution">
    <text evidence="2">The sequence shown here is derived from an EMBL/GenBank/DDBJ whole genome shotgun (WGS) entry which is preliminary data.</text>
</comment>
<protein>
    <submittedName>
        <fullName evidence="2">Uncharacterized protein</fullName>
    </submittedName>
</protein>
<organism evidence="2 3">
    <name type="scientific">Sphingobium limneticum</name>
    <dbReference type="NCBI Taxonomy" id="1007511"/>
    <lineage>
        <taxon>Bacteria</taxon>
        <taxon>Pseudomonadati</taxon>
        <taxon>Pseudomonadota</taxon>
        <taxon>Alphaproteobacteria</taxon>
        <taxon>Sphingomonadales</taxon>
        <taxon>Sphingomonadaceae</taxon>
        <taxon>Sphingobium</taxon>
    </lineage>
</organism>
<accession>A0A5J5HPD1</accession>